<accession>A0ABW2J0F9</accession>
<evidence type="ECO:0000313" key="4">
    <source>
        <dbReference type="Proteomes" id="UP001596379"/>
    </source>
</evidence>
<gene>
    <name evidence="3" type="ORF">ACFQO0_00820</name>
</gene>
<evidence type="ECO:0008006" key="5">
    <source>
        <dbReference type="Google" id="ProtNLM"/>
    </source>
</evidence>
<proteinExistence type="predicted"/>
<evidence type="ECO:0000256" key="2">
    <source>
        <dbReference type="SAM" id="Phobius"/>
    </source>
</evidence>
<dbReference type="EMBL" id="JBHTCC010000001">
    <property type="protein sequence ID" value="MFC7296976.1"/>
    <property type="molecule type" value="Genomic_DNA"/>
</dbReference>
<feature type="compositionally biased region" description="Polar residues" evidence="1">
    <location>
        <begin position="63"/>
        <end position="72"/>
    </location>
</feature>
<evidence type="ECO:0000313" key="3">
    <source>
        <dbReference type="EMBL" id="MFC7296976.1"/>
    </source>
</evidence>
<keyword evidence="2" id="KW-1133">Transmembrane helix</keyword>
<organism evidence="3 4">
    <name type="scientific">Herminiimonas aquatilis</name>
    <dbReference type="NCBI Taxonomy" id="345342"/>
    <lineage>
        <taxon>Bacteria</taxon>
        <taxon>Pseudomonadati</taxon>
        <taxon>Pseudomonadota</taxon>
        <taxon>Betaproteobacteria</taxon>
        <taxon>Burkholderiales</taxon>
        <taxon>Oxalobacteraceae</taxon>
        <taxon>Herminiimonas</taxon>
    </lineage>
</organism>
<feature type="region of interest" description="Disordered" evidence="1">
    <location>
        <begin position="63"/>
        <end position="88"/>
    </location>
</feature>
<name>A0ABW2J0F9_9BURK</name>
<dbReference type="Proteomes" id="UP001596379">
    <property type="component" value="Unassembled WGS sequence"/>
</dbReference>
<evidence type="ECO:0000256" key="1">
    <source>
        <dbReference type="SAM" id="MobiDB-lite"/>
    </source>
</evidence>
<feature type="compositionally biased region" description="Basic and acidic residues" evidence="1">
    <location>
        <begin position="74"/>
        <end position="88"/>
    </location>
</feature>
<reference evidence="4" key="1">
    <citation type="journal article" date="2019" name="Int. J. Syst. Evol. Microbiol.">
        <title>The Global Catalogue of Microorganisms (GCM) 10K type strain sequencing project: providing services to taxonomists for standard genome sequencing and annotation.</title>
        <authorList>
            <consortium name="The Broad Institute Genomics Platform"/>
            <consortium name="The Broad Institute Genome Sequencing Center for Infectious Disease"/>
            <person name="Wu L."/>
            <person name="Ma J."/>
        </authorList>
    </citation>
    <scope>NUCLEOTIDE SEQUENCE [LARGE SCALE GENOMIC DNA]</scope>
    <source>
        <strain evidence="4">CCUG 36956</strain>
    </source>
</reference>
<keyword evidence="2" id="KW-0812">Transmembrane</keyword>
<keyword evidence="4" id="KW-1185">Reference proteome</keyword>
<comment type="caution">
    <text evidence="3">The sequence shown here is derived from an EMBL/GenBank/DDBJ whole genome shotgun (WGS) entry which is preliminary data.</text>
</comment>
<protein>
    <recommendedName>
        <fullName evidence="5">Cell envelope biogenesis protein OmpA</fullName>
    </recommendedName>
</protein>
<sequence>MMEGGGREQNFWPGFVDALSNVVLVMIFVVVVFVVTLFYYSQKLAQFKAIKFIEKKELQEQVATPSKDQPNISRLDDGKNPDAARLKNESQEQIREIAALKGQVAVLQAKLAAGSNSALPGSLSSDDSAPSKVIQIDKARASTDAPPGIKIDGKFEAVTLRFEKDGVELNSDTNKVLDANIKRWTDKVKTGQGKLVITGVVGTVAYTEGRRRAYYRTIAVRNYLIDLGIAADRITSRVVPGTESAESDSSVVIQYSANAK</sequence>
<dbReference type="RefSeq" id="WP_382232128.1">
    <property type="nucleotide sequence ID" value="NZ_JBHTCC010000001.1"/>
</dbReference>
<keyword evidence="2" id="KW-0472">Membrane</keyword>
<feature type="transmembrane region" description="Helical" evidence="2">
    <location>
        <begin position="20"/>
        <end position="40"/>
    </location>
</feature>